<keyword evidence="7" id="KW-1185">Reference proteome</keyword>
<dbReference type="EMBL" id="CAWVOH010000001">
    <property type="protein sequence ID" value="CAK8053996.1"/>
    <property type="molecule type" value="Genomic_DNA"/>
</dbReference>
<proteinExistence type="predicted"/>
<dbReference type="Proteomes" id="UP001314241">
    <property type="component" value="Unassembled WGS sequence"/>
</dbReference>
<feature type="transmembrane region" description="Helical" evidence="5">
    <location>
        <begin position="65"/>
        <end position="85"/>
    </location>
</feature>
<evidence type="ECO:0000256" key="5">
    <source>
        <dbReference type="SAM" id="Phobius"/>
    </source>
</evidence>
<comment type="caution">
    <text evidence="6">The sequence shown here is derived from an EMBL/GenBank/DDBJ whole genome shotgun (WGS) entry which is preliminary data.</text>
</comment>
<evidence type="ECO:0000256" key="1">
    <source>
        <dbReference type="ARBA" id="ARBA00004141"/>
    </source>
</evidence>
<feature type="transmembrane region" description="Helical" evidence="5">
    <location>
        <begin position="112"/>
        <end position="134"/>
    </location>
</feature>
<keyword evidence="3 5" id="KW-1133">Transmembrane helix</keyword>
<dbReference type="Pfam" id="PF02361">
    <property type="entry name" value="CbiQ"/>
    <property type="match status" value="1"/>
</dbReference>
<feature type="transmembrane region" description="Helical" evidence="5">
    <location>
        <begin position="245"/>
        <end position="266"/>
    </location>
</feature>
<reference evidence="6 7" key="1">
    <citation type="submission" date="2024-01" db="EMBL/GenBank/DDBJ databases">
        <authorList>
            <person name="Botero Cardona J."/>
        </authorList>
    </citation>
    <scope>NUCLEOTIDE SEQUENCE [LARGE SCALE GENOMIC DNA]</scope>
    <source>
        <strain evidence="6 7">LMG 33000</strain>
    </source>
</reference>
<dbReference type="PANTHER" id="PTHR33514">
    <property type="entry name" value="PROTEIN ABCI12, CHLOROPLASTIC"/>
    <property type="match status" value="1"/>
</dbReference>
<organism evidence="6 7">
    <name type="scientific">Eupransor demetentiae</name>
    <dbReference type="NCBI Taxonomy" id="3109584"/>
    <lineage>
        <taxon>Bacteria</taxon>
        <taxon>Bacillati</taxon>
        <taxon>Bacillota</taxon>
        <taxon>Bacilli</taxon>
        <taxon>Lactobacillales</taxon>
        <taxon>Lactobacillaceae</taxon>
        <taxon>Eupransor</taxon>
    </lineage>
</organism>
<evidence type="ECO:0000313" key="6">
    <source>
        <dbReference type="EMBL" id="CAK8053996.1"/>
    </source>
</evidence>
<feature type="transmembrane region" description="Helical" evidence="5">
    <location>
        <begin position="23"/>
        <end position="53"/>
    </location>
</feature>
<keyword evidence="2 5" id="KW-0812">Transmembrane</keyword>
<dbReference type="RefSeq" id="WP_349641540.1">
    <property type="nucleotide sequence ID" value="NZ_CAWVOH010000001.1"/>
</dbReference>
<protein>
    <submittedName>
        <fullName evidence="6">ECF-type transporter transmembrane protein EcfT (EcfT)</fullName>
    </submittedName>
</protein>
<evidence type="ECO:0000313" key="7">
    <source>
        <dbReference type="Proteomes" id="UP001314241"/>
    </source>
</evidence>
<evidence type="ECO:0000256" key="3">
    <source>
        <dbReference type="ARBA" id="ARBA00022989"/>
    </source>
</evidence>
<dbReference type="InterPro" id="IPR003339">
    <property type="entry name" value="ABC/ECF_trnsptr_transmembrane"/>
</dbReference>
<gene>
    <name evidence="6" type="ORF">R54876_GBNLAHCA_00555</name>
</gene>
<evidence type="ECO:0000256" key="4">
    <source>
        <dbReference type="ARBA" id="ARBA00023136"/>
    </source>
</evidence>
<evidence type="ECO:0000256" key="2">
    <source>
        <dbReference type="ARBA" id="ARBA00022692"/>
    </source>
</evidence>
<name>A0ABP0EPF3_9LACO</name>
<sequence length="274" mass="31272">MDSILAYQAGDSFFHRLSAGNKFLIFILLTISGMLSFDLRYLVILTLVAVLALKISQIRWRQIALIVKFALLFALLNLLVIYLLAPQYGAQLYGSKHVLFGSGYFALTQEQLLYESIVLFKYLFSLPLALVFLLTTNPSQLAAGLNKIGVPYRVAYALNLTLRYLPNIQSNFIMQKQVAEARGYPLGKGTKIGARVKTVTRILSRLVFATLADINAISQAMELRRFGQLKKRSWYYQEKWQGRDLFSLIITILLILLNLTFCYWNGSQYWNPFV</sequence>
<keyword evidence="4 5" id="KW-0472">Membrane</keyword>
<accession>A0ABP0EPF3</accession>
<comment type="subcellular location">
    <subcellularLocation>
        <location evidence="1">Membrane</location>
        <topology evidence="1">Multi-pass membrane protein</topology>
    </subcellularLocation>
</comment>
<dbReference type="CDD" id="cd16914">
    <property type="entry name" value="EcfT"/>
    <property type="match status" value="1"/>
</dbReference>
<dbReference type="PANTHER" id="PTHR33514:SF1">
    <property type="entry name" value="ABC TRANSPORTER PERMEASE"/>
    <property type="match status" value="1"/>
</dbReference>